<accession>A0A430AU32</accession>
<dbReference type="OrthoDB" id="2043960at2"/>
<name>A0A430AU32_9ENTE</name>
<proteinExistence type="predicted"/>
<evidence type="ECO:0008006" key="3">
    <source>
        <dbReference type="Google" id="ProtNLM"/>
    </source>
</evidence>
<dbReference type="EMBL" id="NGKA01000010">
    <property type="protein sequence ID" value="RSU11568.1"/>
    <property type="molecule type" value="Genomic_DNA"/>
</dbReference>
<evidence type="ECO:0000313" key="1">
    <source>
        <dbReference type="EMBL" id="RSU11568.1"/>
    </source>
</evidence>
<comment type="caution">
    <text evidence="1">The sequence shown here is derived from an EMBL/GenBank/DDBJ whole genome shotgun (WGS) entry which is preliminary data.</text>
</comment>
<gene>
    <name evidence="1" type="ORF">CBF29_07760</name>
</gene>
<dbReference type="RefSeq" id="WP_126809192.1">
    <property type="nucleotide sequence ID" value="NZ_NGKA01000010.1"/>
</dbReference>
<sequence length="145" mass="16356">MNEELLKFFLAEATKFKVGKDKEELFDLGGGVVNITPTFEEETEDVTYYIGGKETYVTGLNYQIDIEGHRLYSDETQNFVREKLVKVSDRDCYLEITEPDGRILSGPATVLNIVPFGGEAGQRQQFNFSIKFKGTPTDTPKETTP</sequence>
<organism evidence="1 2">
    <name type="scientific">Vagococcus elongatus</name>
    <dbReference type="NCBI Taxonomy" id="180344"/>
    <lineage>
        <taxon>Bacteria</taxon>
        <taxon>Bacillati</taxon>
        <taxon>Bacillota</taxon>
        <taxon>Bacilli</taxon>
        <taxon>Lactobacillales</taxon>
        <taxon>Enterococcaceae</taxon>
        <taxon>Vagococcus</taxon>
    </lineage>
</organism>
<dbReference type="NCBIfam" id="NF047353">
    <property type="entry name" value="tube_lmo2291"/>
    <property type="match status" value="1"/>
</dbReference>
<evidence type="ECO:0000313" key="2">
    <source>
        <dbReference type="Proteomes" id="UP000287605"/>
    </source>
</evidence>
<dbReference type="AlphaFoldDB" id="A0A430AU32"/>
<dbReference type="Proteomes" id="UP000287605">
    <property type="component" value="Unassembled WGS sequence"/>
</dbReference>
<protein>
    <recommendedName>
        <fullName evidence="3">Capsid protein</fullName>
    </recommendedName>
</protein>
<reference evidence="1 2" key="1">
    <citation type="submission" date="2017-05" db="EMBL/GenBank/DDBJ databases">
        <title>Vagococcus spp. assemblies.</title>
        <authorList>
            <person name="Gulvik C.A."/>
        </authorList>
    </citation>
    <scope>NUCLEOTIDE SEQUENCE [LARGE SCALE GENOMIC DNA]</scope>
    <source>
        <strain evidence="1 2">CCUG 51432</strain>
    </source>
</reference>
<keyword evidence="2" id="KW-1185">Reference proteome</keyword>